<proteinExistence type="predicted"/>
<evidence type="ECO:0000256" key="1">
    <source>
        <dbReference type="SAM" id="MobiDB-lite"/>
    </source>
</evidence>
<evidence type="ECO:0000313" key="4">
    <source>
        <dbReference type="Proteomes" id="UP000002770"/>
    </source>
</evidence>
<feature type="transmembrane region" description="Helical" evidence="2">
    <location>
        <begin position="51"/>
        <end position="71"/>
    </location>
</feature>
<sequence length="121" mass="13695">MQLEARLAGLSVFPLLLNLCMLLIVLMTFWLSICILIGYEFLLASNNFPLALFLVFTLNLGVLWGLAKYLAFNIKNMSFEKTRSHIFQNKDMDDECEKTTYRANSSDGQDDTPTTNAGEDT</sequence>
<keyword evidence="4" id="KW-1185">Reference proteome</keyword>
<reference evidence="3 4" key="1">
    <citation type="journal article" date="2011" name="BMC Genomics">
        <title>Insight into cross-talk between intra-amoebal pathogens.</title>
        <authorList>
            <person name="Gimenez G."/>
            <person name="Bertelli C."/>
            <person name="Moliner C."/>
            <person name="Robert C."/>
            <person name="Raoult D."/>
            <person name="Fournier P.E."/>
            <person name="Greub G."/>
        </authorList>
    </citation>
    <scope>NUCLEOTIDE SEQUENCE [LARGE SCALE GENOMIC DNA]</scope>
    <source>
        <strain evidence="3 4">LLAP12</strain>
    </source>
</reference>
<dbReference type="AlphaFoldDB" id="G9ES04"/>
<gene>
    <name evidence="3" type="ORF">LDG_8076</name>
</gene>
<dbReference type="STRING" id="658187.LDG_8076"/>
<keyword evidence="2" id="KW-0472">Membrane</keyword>
<dbReference type="HOGENOM" id="CLU_155823_0_0_6"/>
<accession>G9ES04</accession>
<name>G9ES04_9GAMM</name>
<evidence type="ECO:0000313" key="3">
    <source>
        <dbReference type="EMBL" id="EHL29785.1"/>
    </source>
</evidence>
<feature type="compositionally biased region" description="Polar residues" evidence="1">
    <location>
        <begin position="101"/>
        <end position="121"/>
    </location>
</feature>
<keyword evidence="2" id="KW-0812">Transmembrane</keyword>
<dbReference type="Proteomes" id="UP000002770">
    <property type="component" value="Unassembled WGS sequence"/>
</dbReference>
<evidence type="ECO:0000256" key="2">
    <source>
        <dbReference type="SAM" id="Phobius"/>
    </source>
</evidence>
<organism evidence="3 4">
    <name type="scientific">Legionella drancourtii LLAP12</name>
    <dbReference type="NCBI Taxonomy" id="658187"/>
    <lineage>
        <taxon>Bacteria</taxon>
        <taxon>Pseudomonadati</taxon>
        <taxon>Pseudomonadota</taxon>
        <taxon>Gammaproteobacteria</taxon>
        <taxon>Legionellales</taxon>
        <taxon>Legionellaceae</taxon>
        <taxon>Legionella</taxon>
    </lineage>
</organism>
<keyword evidence="2" id="KW-1133">Transmembrane helix</keyword>
<protein>
    <submittedName>
        <fullName evidence="3">Uncharacterized protein</fullName>
    </submittedName>
</protein>
<feature type="region of interest" description="Disordered" evidence="1">
    <location>
        <begin position="98"/>
        <end position="121"/>
    </location>
</feature>
<dbReference type="InParanoid" id="G9ES04"/>
<dbReference type="EMBL" id="JH413843">
    <property type="protein sequence ID" value="EHL29785.1"/>
    <property type="molecule type" value="Genomic_DNA"/>
</dbReference>
<feature type="transmembrane region" description="Helical" evidence="2">
    <location>
        <begin position="12"/>
        <end position="39"/>
    </location>
</feature>